<evidence type="ECO:0000256" key="2">
    <source>
        <dbReference type="ARBA" id="ARBA00010617"/>
    </source>
</evidence>
<evidence type="ECO:0000256" key="9">
    <source>
        <dbReference type="RuleBase" id="RU000461"/>
    </source>
</evidence>
<evidence type="ECO:0000256" key="3">
    <source>
        <dbReference type="ARBA" id="ARBA00022617"/>
    </source>
</evidence>
<dbReference type="PANTHER" id="PTHR46696">
    <property type="entry name" value="P450, PUTATIVE (EUROFUNG)-RELATED"/>
    <property type="match status" value="1"/>
</dbReference>
<keyword evidence="7 9" id="KW-0503">Monooxygenase</keyword>
<evidence type="ECO:0000256" key="8">
    <source>
        <dbReference type="ARBA" id="ARBA00055433"/>
    </source>
</evidence>
<dbReference type="InterPro" id="IPR002397">
    <property type="entry name" value="Cyt_P450_B"/>
</dbReference>
<evidence type="ECO:0000313" key="11">
    <source>
        <dbReference type="Proteomes" id="UP000215563"/>
    </source>
</evidence>
<dbReference type="InterPro" id="IPR017972">
    <property type="entry name" value="Cyt_P450_CS"/>
</dbReference>
<organism evidence="10 11">
    <name type="scientific">Amycolatopsis alba DSM 44262</name>
    <dbReference type="NCBI Taxonomy" id="1125972"/>
    <lineage>
        <taxon>Bacteria</taxon>
        <taxon>Bacillati</taxon>
        <taxon>Actinomycetota</taxon>
        <taxon>Actinomycetes</taxon>
        <taxon>Pseudonocardiales</taxon>
        <taxon>Pseudonocardiaceae</taxon>
        <taxon>Amycolatopsis</taxon>
    </lineage>
</organism>
<dbReference type="Pfam" id="PF00067">
    <property type="entry name" value="p450"/>
    <property type="match status" value="1"/>
</dbReference>
<evidence type="ECO:0000256" key="4">
    <source>
        <dbReference type="ARBA" id="ARBA00022723"/>
    </source>
</evidence>
<keyword evidence="5 9" id="KW-0560">Oxidoreductase</keyword>
<evidence type="ECO:0000256" key="6">
    <source>
        <dbReference type="ARBA" id="ARBA00023004"/>
    </source>
</evidence>
<dbReference type="FunFam" id="1.10.630.10:FF:000018">
    <property type="entry name" value="Cytochrome P450 monooxygenase"/>
    <property type="match status" value="1"/>
</dbReference>
<comment type="similarity">
    <text evidence="2 9">Belongs to the cytochrome P450 family.</text>
</comment>
<dbReference type="PRINTS" id="PR00385">
    <property type="entry name" value="P450"/>
</dbReference>
<dbReference type="GO" id="GO:0020037">
    <property type="term" value="F:heme binding"/>
    <property type="evidence" value="ECO:0007669"/>
    <property type="project" value="InterPro"/>
</dbReference>
<proteinExistence type="inferred from homology"/>
<protein>
    <submittedName>
        <fullName evidence="10">Cytochrome P450</fullName>
    </submittedName>
</protein>
<comment type="function">
    <text evidence="8">Involved in the coupling of aromatic side chains of the heptapeptide of vancomycin.</text>
</comment>
<keyword evidence="4 9" id="KW-0479">Metal-binding</keyword>
<dbReference type="Gene3D" id="1.10.630.10">
    <property type="entry name" value="Cytochrome P450"/>
    <property type="match status" value="1"/>
</dbReference>
<dbReference type="CDD" id="cd11031">
    <property type="entry name" value="Cyp158A-like"/>
    <property type="match status" value="1"/>
</dbReference>
<keyword evidence="11" id="KW-1185">Reference proteome</keyword>
<dbReference type="SUPFAM" id="SSF48264">
    <property type="entry name" value="Cytochrome P450"/>
    <property type="match status" value="1"/>
</dbReference>
<dbReference type="GO" id="GO:0016705">
    <property type="term" value="F:oxidoreductase activity, acting on paired donors, with incorporation or reduction of molecular oxygen"/>
    <property type="evidence" value="ECO:0007669"/>
    <property type="project" value="InterPro"/>
</dbReference>
<dbReference type="RefSeq" id="WP_020634154.1">
    <property type="nucleotide sequence ID" value="NZ_KB913032.1"/>
</dbReference>
<evidence type="ECO:0000256" key="5">
    <source>
        <dbReference type="ARBA" id="ARBA00023002"/>
    </source>
</evidence>
<sequence length="419" mass="46851">MWQEKNAQFAVGARLTRERCQVSGSCPVSYPFEWTPPLEIPEKWRDLRERPIVEITLPSGDPALLVTRYRDVKALFADVRLSRNTAWYPTSRISLNNNLFSDPEIDSDPPRYSAERGLVTRAFSARHIEALRPLAVTITGELLDRMAEGASSAELNEAIAFPLPIRVICHLLGIPEEDMEVFRGLVDGFLSISKLPDAEVARCREDLWSYIDKFIRLRRETPGEDLTSALIQISDGDQNRLSDYQLHHWIRTLLIAGYITTASQIGSSMAVLLHRPDVVADLRADYSLIPSAVEELLRYELMGSSLGSLRYALEDIELVDGSVVPKGSTVLLSTEANVDETAFPDPLTLDIRRTNNHHLTFGSGIHYCVGAALARMELQVATEGLLRRFPGLRLAVPAADLPRKFGGFLEAFAEIPVEW</sequence>
<dbReference type="InterPro" id="IPR001128">
    <property type="entry name" value="Cyt_P450"/>
</dbReference>
<keyword evidence="3 9" id="KW-0349">Heme</keyword>
<gene>
    <name evidence="10" type="ORF">CFP75_01410</name>
</gene>
<evidence type="ECO:0000256" key="1">
    <source>
        <dbReference type="ARBA" id="ARBA00004660"/>
    </source>
</evidence>
<dbReference type="GO" id="GO:0005506">
    <property type="term" value="F:iron ion binding"/>
    <property type="evidence" value="ECO:0007669"/>
    <property type="project" value="InterPro"/>
</dbReference>
<keyword evidence="6 9" id="KW-0408">Iron</keyword>
<comment type="pathway">
    <text evidence="1">Antibiotic biosynthesis; vancomycin biosynthesis.</text>
</comment>
<accession>A0A229S8J3</accession>
<dbReference type="AlphaFoldDB" id="A0A229S8J3"/>
<reference evidence="10 11" key="1">
    <citation type="submission" date="2017-07" db="EMBL/GenBank/DDBJ databases">
        <title>Amycolatopsis alba DSM 44262 Genome sequencing and assembly.</title>
        <authorList>
            <person name="Kaur N."/>
            <person name="Mayilraj S."/>
        </authorList>
    </citation>
    <scope>NUCLEOTIDE SEQUENCE [LARGE SCALE GENOMIC DNA]</scope>
    <source>
        <strain evidence="10 11">DSM 44262</strain>
    </source>
</reference>
<name>A0A229S8J3_AMYAL</name>
<dbReference type="InterPro" id="IPR036396">
    <property type="entry name" value="Cyt_P450_sf"/>
</dbReference>
<evidence type="ECO:0000313" key="10">
    <source>
        <dbReference type="EMBL" id="OXM55190.1"/>
    </source>
</evidence>
<dbReference type="PRINTS" id="PR00359">
    <property type="entry name" value="BP450"/>
</dbReference>
<dbReference type="Proteomes" id="UP000215563">
    <property type="component" value="Unassembled WGS sequence"/>
</dbReference>
<dbReference type="PROSITE" id="PS00086">
    <property type="entry name" value="CYTOCHROME_P450"/>
    <property type="match status" value="1"/>
</dbReference>
<evidence type="ECO:0000256" key="7">
    <source>
        <dbReference type="ARBA" id="ARBA00023033"/>
    </source>
</evidence>
<dbReference type="EMBL" id="NMQU01000006">
    <property type="protein sequence ID" value="OXM55190.1"/>
    <property type="molecule type" value="Genomic_DNA"/>
</dbReference>
<comment type="caution">
    <text evidence="10">The sequence shown here is derived from an EMBL/GenBank/DDBJ whole genome shotgun (WGS) entry which is preliminary data.</text>
</comment>
<dbReference type="GO" id="GO:0004497">
    <property type="term" value="F:monooxygenase activity"/>
    <property type="evidence" value="ECO:0007669"/>
    <property type="project" value="UniProtKB-KW"/>
</dbReference>
<dbReference type="PANTHER" id="PTHR46696:SF1">
    <property type="entry name" value="CYTOCHROME P450 YJIB-RELATED"/>
    <property type="match status" value="1"/>
</dbReference>